<name>A0ACA9QA09_9GLOM</name>
<accession>A0ACA9QA09</accession>
<organism evidence="1 2">
    <name type="scientific">Acaulospora colombiana</name>
    <dbReference type="NCBI Taxonomy" id="27376"/>
    <lineage>
        <taxon>Eukaryota</taxon>
        <taxon>Fungi</taxon>
        <taxon>Fungi incertae sedis</taxon>
        <taxon>Mucoromycota</taxon>
        <taxon>Glomeromycotina</taxon>
        <taxon>Glomeromycetes</taxon>
        <taxon>Diversisporales</taxon>
        <taxon>Acaulosporaceae</taxon>
        <taxon>Acaulospora</taxon>
    </lineage>
</organism>
<dbReference type="Proteomes" id="UP000789525">
    <property type="component" value="Unassembled WGS sequence"/>
</dbReference>
<comment type="caution">
    <text evidence="1">The sequence shown here is derived from an EMBL/GenBank/DDBJ whole genome shotgun (WGS) entry which is preliminary data.</text>
</comment>
<sequence length="180" mass="19642">ILGTRSPFEPDWEVVCGIQNISALPDGLEDTQRMEEDSAELWLLYGQNTKDIVAELISSQDPAETLVESLNAARESRGMPKLEQISSAIYRGALVLVRLSMCGRGVPTDMSIIYDISKKEKAAWSRKSTGNNDEAFQSQTQENQIIGYVTSGRMSLARGKGLGIGAIALAKLVDSIKRHG</sequence>
<protein>
    <submittedName>
        <fullName evidence="1">4300_t:CDS:1</fullName>
    </submittedName>
</protein>
<keyword evidence="2" id="KW-1185">Reference proteome</keyword>
<feature type="non-terminal residue" evidence="1">
    <location>
        <position position="1"/>
    </location>
</feature>
<evidence type="ECO:0000313" key="2">
    <source>
        <dbReference type="Proteomes" id="UP000789525"/>
    </source>
</evidence>
<gene>
    <name evidence="1" type="ORF">ACOLOM_LOCUS12121</name>
</gene>
<proteinExistence type="predicted"/>
<dbReference type="EMBL" id="CAJVPT010047352">
    <property type="protein sequence ID" value="CAG8739932.1"/>
    <property type="molecule type" value="Genomic_DNA"/>
</dbReference>
<evidence type="ECO:0000313" key="1">
    <source>
        <dbReference type="EMBL" id="CAG8739932.1"/>
    </source>
</evidence>
<reference evidence="1" key="1">
    <citation type="submission" date="2021-06" db="EMBL/GenBank/DDBJ databases">
        <authorList>
            <person name="Kallberg Y."/>
            <person name="Tangrot J."/>
            <person name="Rosling A."/>
        </authorList>
    </citation>
    <scope>NUCLEOTIDE SEQUENCE</scope>
    <source>
        <strain evidence="1">CL356</strain>
    </source>
</reference>